<organism evidence="2 3">
    <name type="scientific">Datura stramonium</name>
    <name type="common">Jimsonweed</name>
    <name type="synonym">Common thornapple</name>
    <dbReference type="NCBI Taxonomy" id="4076"/>
    <lineage>
        <taxon>Eukaryota</taxon>
        <taxon>Viridiplantae</taxon>
        <taxon>Streptophyta</taxon>
        <taxon>Embryophyta</taxon>
        <taxon>Tracheophyta</taxon>
        <taxon>Spermatophyta</taxon>
        <taxon>Magnoliopsida</taxon>
        <taxon>eudicotyledons</taxon>
        <taxon>Gunneridae</taxon>
        <taxon>Pentapetalae</taxon>
        <taxon>asterids</taxon>
        <taxon>lamiids</taxon>
        <taxon>Solanales</taxon>
        <taxon>Solanaceae</taxon>
        <taxon>Solanoideae</taxon>
        <taxon>Datureae</taxon>
        <taxon>Datura</taxon>
    </lineage>
</organism>
<keyword evidence="3" id="KW-1185">Reference proteome</keyword>
<accession>A0ABS8UXN6</accession>
<reference evidence="2 3" key="1">
    <citation type="journal article" date="2021" name="BMC Genomics">
        <title>Datura genome reveals duplications of psychoactive alkaloid biosynthetic genes and high mutation rate following tissue culture.</title>
        <authorList>
            <person name="Rajewski A."/>
            <person name="Carter-House D."/>
            <person name="Stajich J."/>
            <person name="Litt A."/>
        </authorList>
    </citation>
    <scope>NUCLEOTIDE SEQUENCE [LARGE SCALE GENOMIC DNA]</scope>
    <source>
        <strain evidence="2">AR-01</strain>
    </source>
</reference>
<gene>
    <name evidence="2" type="ORF">HAX54_023078</name>
</gene>
<name>A0ABS8UXN6_DATST</name>
<evidence type="ECO:0000313" key="2">
    <source>
        <dbReference type="EMBL" id="MCD9638905.1"/>
    </source>
</evidence>
<protein>
    <submittedName>
        <fullName evidence="2">Uncharacterized protein</fullName>
    </submittedName>
</protein>
<dbReference type="Proteomes" id="UP000823775">
    <property type="component" value="Unassembled WGS sequence"/>
</dbReference>
<evidence type="ECO:0000313" key="3">
    <source>
        <dbReference type="Proteomes" id="UP000823775"/>
    </source>
</evidence>
<comment type="caution">
    <text evidence="2">The sequence shown here is derived from an EMBL/GenBank/DDBJ whole genome shotgun (WGS) entry which is preliminary data.</text>
</comment>
<feature type="region of interest" description="Disordered" evidence="1">
    <location>
        <begin position="47"/>
        <end position="84"/>
    </location>
</feature>
<proteinExistence type="predicted"/>
<evidence type="ECO:0000256" key="1">
    <source>
        <dbReference type="SAM" id="MobiDB-lite"/>
    </source>
</evidence>
<sequence>MRNARFKCGGRSSMITTNGCKIKYLVTSLGTKYWLWARRKACIHHNHNHQNDRRKGRQADKDTKVAIIDQSKNPEEDDSGDHGEVPRLRQQLAKWHRAWVCGLPPPVFPMDNSDNPPNLRPLSQAQFSISADPLPQHAPGYTPCHLYPGSSTVRAPAPQNKINSYLHPQLLQSL</sequence>
<dbReference type="EMBL" id="JACEIK010002795">
    <property type="protein sequence ID" value="MCD9638905.1"/>
    <property type="molecule type" value="Genomic_DNA"/>
</dbReference>
<feature type="compositionally biased region" description="Basic and acidic residues" evidence="1">
    <location>
        <begin position="49"/>
        <end position="64"/>
    </location>
</feature>